<accession>A0A6A6U649</accession>
<keyword evidence="2" id="KW-1185">Reference proteome</keyword>
<evidence type="ECO:0000313" key="1">
    <source>
        <dbReference type="EMBL" id="KAF2666578.1"/>
    </source>
</evidence>
<dbReference type="Proteomes" id="UP000799302">
    <property type="component" value="Unassembled WGS sequence"/>
</dbReference>
<dbReference type="AlphaFoldDB" id="A0A6A6U649"/>
<protein>
    <submittedName>
        <fullName evidence="1">Uncharacterized protein</fullName>
    </submittedName>
</protein>
<evidence type="ECO:0000313" key="2">
    <source>
        <dbReference type="Proteomes" id="UP000799302"/>
    </source>
</evidence>
<proteinExistence type="predicted"/>
<dbReference type="EMBL" id="MU004238">
    <property type="protein sequence ID" value="KAF2666578.1"/>
    <property type="molecule type" value="Genomic_DNA"/>
</dbReference>
<gene>
    <name evidence="1" type="ORF">BT63DRAFT_415704</name>
</gene>
<reference evidence="1" key="1">
    <citation type="journal article" date="2020" name="Stud. Mycol.">
        <title>101 Dothideomycetes genomes: a test case for predicting lifestyles and emergence of pathogens.</title>
        <authorList>
            <person name="Haridas S."/>
            <person name="Albert R."/>
            <person name="Binder M."/>
            <person name="Bloem J."/>
            <person name="Labutti K."/>
            <person name="Salamov A."/>
            <person name="Andreopoulos B."/>
            <person name="Baker S."/>
            <person name="Barry K."/>
            <person name="Bills G."/>
            <person name="Bluhm B."/>
            <person name="Cannon C."/>
            <person name="Castanera R."/>
            <person name="Culley D."/>
            <person name="Daum C."/>
            <person name="Ezra D."/>
            <person name="Gonzalez J."/>
            <person name="Henrissat B."/>
            <person name="Kuo A."/>
            <person name="Liang C."/>
            <person name="Lipzen A."/>
            <person name="Lutzoni F."/>
            <person name="Magnuson J."/>
            <person name="Mondo S."/>
            <person name="Nolan M."/>
            <person name="Ohm R."/>
            <person name="Pangilinan J."/>
            <person name="Park H.-J."/>
            <person name="Ramirez L."/>
            <person name="Alfaro M."/>
            <person name="Sun H."/>
            <person name="Tritt A."/>
            <person name="Yoshinaga Y."/>
            <person name="Zwiers L.-H."/>
            <person name="Turgeon B."/>
            <person name="Goodwin S."/>
            <person name="Spatafora J."/>
            <person name="Crous P."/>
            <person name="Grigoriev I."/>
        </authorList>
    </citation>
    <scope>NUCLEOTIDE SEQUENCE</scope>
    <source>
        <strain evidence="1">CBS 115976</strain>
    </source>
</reference>
<sequence length="149" mass="17443">MNTLLRPFHRALGLPSQSSTSWYRARLREELEERRQATTFWHKISETSDVLYTISRAEYDGHHVRNLPPFSVSRHTLPYAYMVGKFTSRRIFYRTSAMLCGAPKPHLVREVVNPIRDIKLEQVASRHGINPDKFKHVGHQLLKVWPLLP</sequence>
<name>A0A6A6U649_9PEZI</name>
<organism evidence="1 2">
    <name type="scientific">Microthyrium microscopicum</name>
    <dbReference type="NCBI Taxonomy" id="703497"/>
    <lineage>
        <taxon>Eukaryota</taxon>
        <taxon>Fungi</taxon>
        <taxon>Dikarya</taxon>
        <taxon>Ascomycota</taxon>
        <taxon>Pezizomycotina</taxon>
        <taxon>Dothideomycetes</taxon>
        <taxon>Dothideomycetes incertae sedis</taxon>
        <taxon>Microthyriales</taxon>
        <taxon>Microthyriaceae</taxon>
        <taxon>Microthyrium</taxon>
    </lineage>
</organism>
<dbReference type="OrthoDB" id="3582307at2759"/>